<keyword evidence="11" id="KW-1185">Reference proteome</keyword>
<keyword evidence="2 5" id="KW-0575">Peroxidase</keyword>
<dbReference type="PROSITE" id="PS00460">
    <property type="entry name" value="GLUTATHIONE_PEROXID_1"/>
    <property type="match status" value="1"/>
</dbReference>
<feature type="active site" evidence="4">
    <location>
        <position position="76"/>
    </location>
</feature>
<protein>
    <recommendedName>
        <fullName evidence="5">Glutathione peroxidase</fullName>
    </recommendedName>
</protein>
<feature type="signal peptide" evidence="7">
    <location>
        <begin position="1"/>
        <end position="20"/>
    </location>
</feature>
<dbReference type="Proteomes" id="UP000321514">
    <property type="component" value="Unassembled WGS sequence"/>
</dbReference>
<comment type="similarity">
    <text evidence="1 5">Belongs to the glutathione peroxidase family.</text>
</comment>
<keyword evidence="7" id="KW-0732">Signal</keyword>
<evidence type="ECO:0000313" key="9">
    <source>
        <dbReference type="EMBL" id="GEN08888.1"/>
    </source>
</evidence>
<evidence type="ECO:0000256" key="2">
    <source>
        <dbReference type="ARBA" id="ARBA00022559"/>
    </source>
</evidence>
<dbReference type="GO" id="GO:0034599">
    <property type="term" value="P:cellular response to oxidative stress"/>
    <property type="evidence" value="ECO:0007669"/>
    <property type="project" value="TreeGrafter"/>
</dbReference>
<dbReference type="CDD" id="cd00340">
    <property type="entry name" value="GSH_Peroxidase"/>
    <property type="match status" value="1"/>
</dbReference>
<dbReference type="PROSITE" id="PS51355">
    <property type="entry name" value="GLUTATHIONE_PEROXID_3"/>
    <property type="match status" value="1"/>
</dbReference>
<evidence type="ECO:0000256" key="6">
    <source>
        <dbReference type="SAM" id="MobiDB-lite"/>
    </source>
</evidence>
<comment type="caution">
    <text evidence="9">The sequence shown here is derived from an EMBL/GenBank/DDBJ whole genome shotgun (WGS) entry which is preliminary data.</text>
</comment>
<reference evidence="10 11" key="1">
    <citation type="submission" date="2016-10" db="EMBL/GenBank/DDBJ databases">
        <authorList>
            <person name="Varghese N."/>
            <person name="Submissions S."/>
        </authorList>
    </citation>
    <scope>NUCLEOTIDE SEQUENCE [LARGE SCALE GENOMIC DNA]</scope>
    <source>
        <strain evidence="10 11">DSM 16525</strain>
    </source>
</reference>
<proteinExistence type="inferred from homology"/>
<dbReference type="InterPro" id="IPR013766">
    <property type="entry name" value="Thioredoxin_domain"/>
</dbReference>
<sequence>MRTLHVLCVASALVVTPALAGDVATKPSTPAKSQPSSEKKPMSLHALSANRLDGKPANLSDYQGKVLVIVNTASECGYTPQYAGLEKLYQDYKDKGVVVLGFPSNDFGGQEPGSSEQIAKFCELRFKVTFPMFEKVKTKGEGQSPVYAFLSKDHDAPKWNFHKYVVGKDGQVRAGFPSKVTPESDELRKAVDAALTQP</sequence>
<evidence type="ECO:0000256" key="7">
    <source>
        <dbReference type="SAM" id="SignalP"/>
    </source>
</evidence>
<name>A0A511T6D0_MYXFU</name>
<evidence type="ECO:0000256" key="5">
    <source>
        <dbReference type="RuleBase" id="RU000499"/>
    </source>
</evidence>
<dbReference type="EMBL" id="FOIB01000008">
    <property type="protein sequence ID" value="SEU28767.1"/>
    <property type="molecule type" value="Genomic_DNA"/>
</dbReference>
<feature type="domain" description="Thioredoxin" evidence="8">
    <location>
        <begin position="38"/>
        <end position="196"/>
    </location>
</feature>
<dbReference type="Proteomes" id="UP000183760">
    <property type="component" value="Unassembled WGS sequence"/>
</dbReference>
<gene>
    <name evidence="9" type="ORF">MFU01_39250</name>
    <name evidence="10" type="ORF">SAMN05443572_10875</name>
</gene>
<dbReference type="PRINTS" id="PR01011">
    <property type="entry name" value="GLUTPROXDASE"/>
</dbReference>
<dbReference type="Gene3D" id="3.40.30.10">
    <property type="entry name" value="Glutaredoxin"/>
    <property type="match status" value="1"/>
</dbReference>
<evidence type="ECO:0000259" key="8">
    <source>
        <dbReference type="PROSITE" id="PS51352"/>
    </source>
</evidence>
<evidence type="ECO:0000256" key="4">
    <source>
        <dbReference type="PIRSR" id="PIRSR000303-1"/>
    </source>
</evidence>
<dbReference type="InterPro" id="IPR036249">
    <property type="entry name" value="Thioredoxin-like_sf"/>
</dbReference>
<dbReference type="SUPFAM" id="SSF52833">
    <property type="entry name" value="Thioredoxin-like"/>
    <property type="match status" value="1"/>
</dbReference>
<organism evidence="9 12">
    <name type="scientific">Myxococcus fulvus</name>
    <dbReference type="NCBI Taxonomy" id="33"/>
    <lineage>
        <taxon>Bacteria</taxon>
        <taxon>Pseudomonadati</taxon>
        <taxon>Myxococcota</taxon>
        <taxon>Myxococcia</taxon>
        <taxon>Myxococcales</taxon>
        <taxon>Cystobacterineae</taxon>
        <taxon>Myxococcaceae</taxon>
        <taxon>Myxococcus</taxon>
    </lineage>
</organism>
<dbReference type="STRING" id="1334629.MFUL124B02_15225"/>
<evidence type="ECO:0000256" key="1">
    <source>
        <dbReference type="ARBA" id="ARBA00006926"/>
    </source>
</evidence>
<dbReference type="AlphaFoldDB" id="A0A511T6D0"/>
<evidence type="ECO:0000313" key="11">
    <source>
        <dbReference type="Proteomes" id="UP000183760"/>
    </source>
</evidence>
<dbReference type="InterPro" id="IPR000889">
    <property type="entry name" value="Glutathione_peroxidase"/>
</dbReference>
<dbReference type="PANTHER" id="PTHR11592:SF44">
    <property type="entry name" value="GLUTATHIONE PEROXIDASE"/>
    <property type="match status" value="1"/>
</dbReference>
<evidence type="ECO:0000313" key="12">
    <source>
        <dbReference type="Proteomes" id="UP000321514"/>
    </source>
</evidence>
<evidence type="ECO:0000313" key="10">
    <source>
        <dbReference type="EMBL" id="SEU28767.1"/>
    </source>
</evidence>
<dbReference type="InterPro" id="IPR029759">
    <property type="entry name" value="GPX_AS"/>
</dbReference>
<dbReference type="EMBL" id="BJXR01000030">
    <property type="protein sequence ID" value="GEN08888.1"/>
    <property type="molecule type" value="Genomic_DNA"/>
</dbReference>
<feature type="region of interest" description="Disordered" evidence="6">
    <location>
        <begin position="177"/>
        <end position="198"/>
    </location>
</feature>
<feature type="chain" id="PRO_5023054760" description="Glutathione peroxidase" evidence="7">
    <location>
        <begin position="21"/>
        <end position="198"/>
    </location>
</feature>
<reference evidence="9 12" key="2">
    <citation type="submission" date="2019-07" db="EMBL/GenBank/DDBJ databases">
        <title>Whole genome shotgun sequence of Myxococcus fulvus NBRC 100333.</title>
        <authorList>
            <person name="Hosoyama A."/>
            <person name="Uohara A."/>
            <person name="Ohji S."/>
            <person name="Ichikawa N."/>
        </authorList>
    </citation>
    <scope>NUCLEOTIDE SEQUENCE [LARGE SCALE GENOMIC DNA]</scope>
    <source>
        <strain evidence="9 12">NBRC 100333</strain>
    </source>
</reference>
<accession>A0A511T6D0</accession>
<dbReference type="OrthoDB" id="9809733at2"/>
<dbReference type="RefSeq" id="WP_083560411.1">
    <property type="nucleotide sequence ID" value="NZ_BJXR01000030.1"/>
</dbReference>
<keyword evidence="3 5" id="KW-0560">Oxidoreductase</keyword>
<dbReference type="GO" id="GO:0004601">
    <property type="term" value="F:peroxidase activity"/>
    <property type="evidence" value="ECO:0007669"/>
    <property type="project" value="UniProtKB-KW"/>
</dbReference>
<evidence type="ECO:0000256" key="3">
    <source>
        <dbReference type="ARBA" id="ARBA00023002"/>
    </source>
</evidence>
<dbReference type="PROSITE" id="PS51352">
    <property type="entry name" value="THIOREDOXIN_2"/>
    <property type="match status" value="1"/>
</dbReference>
<dbReference type="PIRSF" id="PIRSF000303">
    <property type="entry name" value="Glutathion_perox"/>
    <property type="match status" value="1"/>
</dbReference>
<dbReference type="Pfam" id="PF00255">
    <property type="entry name" value="GSHPx"/>
    <property type="match status" value="1"/>
</dbReference>
<dbReference type="PANTHER" id="PTHR11592">
    <property type="entry name" value="GLUTATHIONE PEROXIDASE"/>
    <property type="match status" value="1"/>
</dbReference>